<evidence type="ECO:0000313" key="6">
    <source>
        <dbReference type="EMBL" id="RZO07844.1"/>
    </source>
</evidence>
<comment type="subcellular location">
    <subcellularLocation>
        <location evidence="1 5">Cytoplasm</location>
    </subcellularLocation>
</comment>
<evidence type="ECO:0000256" key="2">
    <source>
        <dbReference type="ARBA" id="ARBA00022490"/>
    </source>
</evidence>
<dbReference type="Gene3D" id="3.90.950.10">
    <property type="match status" value="1"/>
</dbReference>
<feature type="site" description="Important for substrate specificity" evidence="5">
    <location>
        <position position="16"/>
    </location>
</feature>
<gene>
    <name evidence="6" type="primary">maf</name>
    <name evidence="6" type="ORF">EVB02_01265</name>
</gene>
<dbReference type="PIRSF" id="PIRSF006305">
    <property type="entry name" value="Maf"/>
    <property type="match status" value="1"/>
</dbReference>
<dbReference type="EMBL" id="SHBO01000008">
    <property type="protein sequence ID" value="RZO07844.1"/>
    <property type="molecule type" value="Genomic_DNA"/>
</dbReference>
<dbReference type="EC" id="3.6.1.-" evidence="5"/>
<dbReference type="PANTHER" id="PTHR43213">
    <property type="entry name" value="BIFUNCTIONAL DTTP/UTP PYROPHOSPHATASE/METHYLTRANSFERASE PROTEIN-RELATED"/>
    <property type="match status" value="1"/>
</dbReference>
<dbReference type="GO" id="GO:0047429">
    <property type="term" value="F:nucleoside triphosphate diphosphatase activity"/>
    <property type="evidence" value="ECO:0007669"/>
    <property type="project" value="InterPro"/>
</dbReference>
<name>A0A520LNC5_9GAMM</name>
<evidence type="ECO:0000256" key="3">
    <source>
        <dbReference type="ARBA" id="ARBA00022801"/>
    </source>
</evidence>
<dbReference type="Pfam" id="PF02545">
    <property type="entry name" value="Maf"/>
    <property type="match status" value="1"/>
</dbReference>
<keyword evidence="4 5" id="KW-0546">Nucleotide metabolism</keyword>
<evidence type="ECO:0000256" key="5">
    <source>
        <dbReference type="HAMAP-Rule" id="MF_00528"/>
    </source>
</evidence>
<dbReference type="InterPro" id="IPR003697">
    <property type="entry name" value="Maf-like"/>
</dbReference>
<dbReference type="HAMAP" id="MF_00528">
    <property type="entry name" value="Maf"/>
    <property type="match status" value="1"/>
</dbReference>
<feature type="active site" description="Proton acceptor" evidence="5">
    <location>
        <position position="73"/>
    </location>
</feature>
<dbReference type="InterPro" id="IPR029001">
    <property type="entry name" value="ITPase-like_fam"/>
</dbReference>
<dbReference type="PANTHER" id="PTHR43213:SF10">
    <property type="entry name" value="7-METHYL-GTP PYROPHOSPHATASE"/>
    <property type="match status" value="1"/>
</dbReference>
<dbReference type="SUPFAM" id="SSF52972">
    <property type="entry name" value="ITPase-like"/>
    <property type="match status" value="1"/>
</dbReference>
<proteinExistence type="inferred from homology"/>
<dbReference type="NCBIfam" id="TIGR00172">
    <property type="entry name" value="maf"/>
    <property type="match status" value="1"/>
</dbReference>
<organism evidence="6 7">
    <name type="scientific">SAR92 clade bacterium</name>
    <dbReference type="NCBI Taxonomy" id="2315479"/>
    <lineage>
        <taxon>Bacteria</taxon>
        <taxon>Pseudomonadati</taxon>
        <taxon>Pseudomonadota</taxon>
        <taxon>Gammaproteobacteria</taxon>
        <taxon>Cellvibrionales</taxon>
        <taxon>Porticoccaceae</taxon>
        <taxon>SAR92 clade</taxon>
    </lineage>
</organism>
<keyword evidence="3 5" id="KW-0378">Hydrolase</keyword>
<dbReference type="Proteomes" id="UP000318148">
    <property type="component" value="Unassembled WGS sequence"/>
</dbReference>
<evidence type="ECO:0000256" key="4">
    <source>
        <dbReference type="ARBA" id="ARBA00023080"/>
    </source>
</evidence>
<comment type="caution">
    <text evidence="6">The sequence shown here is derived from an EMBL/GenBank/DDBJ whole genome shotgun (WGS) entry which is preliminary data.</text>
</comment>
<evidence type="ECO:0000256" key="1">
    <source>
        <dbReference type="ARBA" id="ARBA00004496"/>
    </source>
</evidence>
<comment type="function">
    <text evidence="5">Nucleoside triphosphate pyrophosphatase that hydrolyzes 7-methyl-GTP (m(7)GTP). May have a dual role in cell division arrest and in preventing the incorporation of modified nucleotides into cellular nucleic acids.</text>
</comment>
<dbReference type="GO" id="GO:0005737">
    <property type="term" value="C:cytoplasm"/>
    <property type="evidence" value="ECO:0007669"/>
    <property type="project" value="UniProtKB-SubCell"/>
</dbReference>
<accession>A0A520LNC5</accession>
<comment type="caution">
    <text evidence="5">Lacks conserved residue(s) required for the propagation of feature annotation.</text>
</comment>
<sequence>MVNLFMKYILASESIYKKQLLSRVLKDFDQITPAVDETIFKSEQAPDAAVRLALKKGQIILESNPNSLIISSDQVAVADGRILQKPGSDIKAIDQLSYQSGKMVEFFTCVCVTKAAKATGVIQSHKLSRTQAHFKTLTKEQIESYVLREQSYNSTGAFKAEGFGIALFRKLSSDDPTSILGLPLIDLVSLLSQFDIDVFLNKD</sequence>
<reference evidence="6 7" key="1">
    <citation type="submission" date="2019-02" db="EMBL/GenBank/DDBJ databases">
        <title>Prokaryotic population dynamics and viral predation in marine succession experiment using metagenomics: the confinement effect.</title>
        <authorList>
            <person name="Haro-Moreno J.M."/>
            <person name="Rodriguez-Valera F."/>
            <person name="Lopez-Perez M."/>
        </authorList>
    </citation>
    <scope>NUCLEOTIDE SEQUENCE [LARGE SCALE GENOMIC DNA]</scope>
    <source>
        <strain evidence="6">MED-G169</strain>
    </source>
</reference>
<dbReference type="AlphaFoldDB" id="A0A520LNC5"/>
<dbReference type="GO" id="GO:0009117">
    <property type="term" value="P:nucleotide metabolic process"/>
    <property type="evidence" value="ECO:0007669"/>
    <property type="project" value="UniProtKB-KW"/>
</dbReference>
<comment type="cofactor">
    <cofactor evidence="5">
        <name>a divalent metal cation</name>
        <dbReference type="ChEBI" id="CHEBI:60240"/>
    </cofactor>
</comment>
<keyword evidence="2 5" id="KW-0963">Cytoplasm</keyword>
<evidence type="ECO:0000313" key="7">
    <source>
        <dbReference type="Proteomes" id="UP000318148"/>
    </source>
</evidence>
<protein>
    <recommendedName>
        <fullName evidence="5">7-methyl-GTP pyrophosphatase</fullName>
        <shortName evidence="5">m(7)GTP pyrophosphatase</shortName>
        <ecNumber evidence="5">3.6.1.-</ecNumber>
    </recommendedName>
</protein>
<feature type="site" description="Important for substrate specificity" evidence="5">
    <location>
        <position position="74"/>
    </location>
</feature>
<feature type="site" description="Important for substrate specificity" evidence="5">
    <location>
        <position position="161"/>
    </location>
</feature>
<comment type="similarity">
    <text evidence="5">Belongs to the Maf family. YceF subfamily.</text>
</comment>
<comment type="catalytic activity">
    <reaction evidence="5">
        <text>N(7)-methyl-GTP + H2O = N(7)-methyl-GMP + diphosphate + H(+)</text>
        <dbReference type="Rhea" id="RHEA:58744"/>
        <dbReference type="ChEBI" id="CHEBI:15377"/>
        <dbReference type="ChEBI" id="CHEBI:15378"/>
        <dbReference type="ChEBI" id="CHEBI:33019"/>
        <dbReference type="ChEBI" id="CHEBI:58285"/>
        <dbReference type="ChEBI" id="CHEBI:87133"/>
    </reaction>
</comment>